<dbReference type="InterPro" id="IPR004843">
    <property type="entry name" value="Calcineurin-like_PHP"/>
</dbReference>
<dbReference type="Gene3D" id="3.60.21.10">
    <property type="match status" value="1"/>
</dbReference>
<feature type="signal peptide" evidence="2">
    <location>
        <begin position="1"/>
        <end position="26"/>
    </location>
</feature>
<dbReference type="Pfam" id="PF00149">
    <property type="entry name" value="Metallophos"/>
    <property type="match status" value="1"/>
</dbReference>
<keyword evidence="1 2" id="KW-0732">Signal</keyword>
<dbReference type="eggNOG" id="COG0737">
    <property type="taxonomic scope" value="Bacteria"/>
</dbReference>
<evidence type="ECO:0000256" key="1">
    <source>
        <dbReference type="ARBA" id="ARBA00022729"/>
    </source>
</evidence>
<dbReference type="GO" id="GO:0000166">
    <property type="term" value="F:nucleotide binding"/>
    <property type="evidence" value="ECO:0007669"/>
    <property type="project" value="UniProtKB-KW"/>
</dbReference>
<evidence type="ECO:0000256" key="2">
    <source>
        <dbReference type="RuleBase" id="RU362119"/>
    </source>
</evidence>
<dbReference type="HOGENOM" id="CLU_491483_0_0_7"/>
<dbReference type="PRINTS" id="PR01607">
    <property type="entry name" value="APYRASEFAMLY"/>
</dbReference>
<dbReference type="SUPFAM" id="SSF56300">
    <property type="entry name" value="Metallo-dependent phosphatases"/>
    <property type="match status" value="1"/>
</dbReference>
<dbReference type="STRING" id="290397.Adeh_3107"/>
<name>Q2IE65_ANADE</name>
<protein>
    <submittedName>
        <fullName evidence="5">Metallophosphoesterase</fullName>
    </submittedName>
</protein>
<dbReference type="AlphaFoldDB" id="Q2IE65"/>
<evidence type="ECO:0000259" key="3">
    <source>
        <dbReference type="Pfam" id="PF00149"/>
    </source>
</evidence>
<dbReference type="PANTHER" id="PTHR11575:SF24">
    <property type="entry name" value="5'-NUCLEOTIDASE"/>
    <property type="match status" value="1"/>
</dbReference>
<comment type="similarity">
    <text evidence="2">Belongs to the 5'-nucleotidase family.</text>
</comment>
<dbReference type="RefSeq" id="WP_011422158.1">
    <property type="nucleotide sequence ID" value="NC_007760.1"/>
</dbReference>
<dbReference type="Proteomes" id="UP000001935">
    <property type="component" value="Chromosome"/>
</dbReference>
<dbReference type="GO" id="GO:0009166">
    <property type="term" value="P:nucleotide catabolic process"/>
    <property type="evidence" value="ECO:0007669"/>
    <property type="project" value="InterPro"/>
</dbReference>
<dbReference type="InterPro" id="IPR029052">
    <property type="entry name" value="Metallo-depent_PP-like"/>
</dbReference>
<keyword evidence="2" id="KW-0547">Nucleotide-binding</keyword>
<proteinExistence type="inferred from homology"/>
<dbReference type="PANTHER" id="PTHR11575">
    <property type="entry name" value="5'-NUCLEOTIDASE-RELATED"/>
    <property type="match status" value="1"/>
</dbReference>
<evidence type="ECO:0000313" key="5">
    <source>
        <dbReference type="EMBL" id="ABC82876.1"/>
    </source>
</evidence>
<keyword evidence="2" id="KW-0378">Hydrolase</keyword>
<dbReference type="Pfam" id="PF02872">
    <property type="entry name" value="5_nucleotid_C"/>
    <property type="match status" value="1"/>
</dbReference>
<dbReference type="SUPFAM" id="SSF55816">
    <property type="entry name" value="5'-nucleotidase (syn. UDP-sugar hydrolase), C-terminal domain"/>
    <property type="match status" value="1"/>
</dbReference>
<accession>Q2IE65</accession>
<gene>
    <name evidence="5" type="ordered locus">Adeh_3107</name>
</gene>
<dbReference type="GO" id="GO:0016787">
    <property type="term" value="F:hydrolase activity"/>
    <property type="evidence" value="ECO:0007669"/>
    <property type="project" value="UniProtKB-KW"/>
</dbReference>
<feature type="domain" description="Calcineurin-like phosphoesterase" evidence="3">
    <location>
        <begin position="30"/>
        <end position="251"/>
    </location>
</feature>
<evidence type="ECO:0000313" key="6">
    <source>
        <dbReference type="Proteomes" id="UP000001935"/>
    </source>
</evidence>
<organism evidence="5 6">
    <name type="scientific">Anaeromyxobacter dehalogenans (strain 2CP-C)</name>
    <dbReference type="NCBI Taxonomy" id="290397"/>
    <lineage>
        <taxon>Bacteria</taxon>
        <taxon>Pseudomonadati</taxon>
        <taxon>Myxococcota</taxon>
        <taxon>Myxococcia</taxon>
        <taxon>Myxococcales</taxon>
        <taxon>Cystobacterineae</taxon>
        <taxon>Anaeromyxobacteraceae</taxon>
        <taxon>Anaeromyxobacter</taxon>
    </lineage>
</organism>
<dbReference type="KEGG" id="ade:Adeh_3107"/>
<sequence>MSHATRRLACTVLATALAAGPGPAAATALTILSVNDTHSNLDAAGPKDASLDGTVGGLVKASAVIARLRAEEPNTVFLHAGDLFMGDLYFNATFGSVELQLLGMLGLDAMTVGNHELWFPGCVLAGSYLAAGGSFPLLAANATPFECAGMIAPHALVQVGGLKVAVVGLTTPFDLPSQGNAAFTGGDDPPLGLLAVAQEAVVAARTADEDGDGVPDAQAVIVLSHLGQRLDEAVAANVVGVDAVVGGHDHYELAELIPGASGRPVPVVHAGAYYRKVGRVRLDVEPAGVSTVSVDLVAVDRTVARPAPSPTSVPGAVALGVAQLQAAIPVIFAPFFPPPFEDPFHTAIAYAAGNVTNAIRFDVPKRDTGTGNLITDALRLRRPGTDLAFTVAGQTPQGIAEGPVVQEDLFRMVGVSFDPLTYFGTRVATGRIRGDVLLTALELAIGISTADDDYVPQLSGARLVYDSSLAGPPRIRSLEVGGAPVDPAATYSIVMNAFVYQLLPALGIELVPGTGQVLDDFEFLALRDHVAALGTFESSGENRVRDLAARGPRR</sequence>
<evidence type="ECO:0000259" key="4">
    <source>
        <dbReference type="Pfam" id="PF02872"/>
    </source>
</evidence>
<dbReference type="EMBL" id="CP000251">
    <property type="protein sequence ID" value="ABC82876.1"/>
    <property type="molecule type" value="Genomic_DNA"/>
</dbReference>
<feature type="chain" id="PRO_5005142929" evidence="2">
    <location>
        <begin position="27"/>
        <end position="554"/>
    </location>
</feature>
<dbReference type="Gene3D" id="3.90.780.10">
    <property type="entry name" value="5'-Nucleotidase, C-terminal domain"/>
    <property type="match status" value="1"/>
</dbReference>
<feature type="domain" description="5'-Nucleotidase C-terminal" evidence="4">
    <location>
        <begin position="355"/>
        <end position="499"/>
    </location>
</feature>
<dbReference type="InterPro" id="IPR006179">
    <property type="entry name" value="5_nucleotidase/apyrase"/>
</dbReference>
<dbReference type="InterPro" id="IPR008334">
    <property type="entry name" value="5'-Nucleotdase_C"/>
</dbReference>
<reference evidence="5" key="1">
    <citation type="submission" date="2006-01" db="EMBL/GenBank/DDBJ databases">
        <title>Complete sequence of Anaeromyxobacter dehalogenans 2CP-C.</title>
        <authorList>
            <consortium name="US DOE Joint Genome Institute"/>
            <person name="Copeland A."/>
            <person name="Lucas S."/>
            <person name="Lapidus A."/>
            <person name="Barry K."/>
            <person name="Detter J.C."/>
            <person name="Glavina T."/>
            <person name="Hammon N."/>
            <person name="Israni S."/>
            <person name="Pitluck S."/>
            <person name="Brettin T."/>
            <person name="Bruce D."/>
            <person name="Han C."/>
            <person name="Tapia R."/>
            <person name="Gilna P."/>
            <person name="Kiss H."/>
            <person name="Schmutz J."/>
            <person name="Larimer F."/>
            <person name="Land M."/>
            <person name="Kyrpides N."/>
            <person name="Anderson I."/>
            <person name="Sanford R.A."/>
            <person name="Ritalahti K.M."/>
            <person name="Thomas H.S."/>
            <person name="Kirby J.R."/>
            <person name="Zhulin I.B."/>
            <person name="Loeffler F.E."/>
            <person name="Richardson P."/>
        </authorList>
    </citation>
    <scope>NUCLEOTIDE SEQUENCE</scope>
    <source>
        <strain evidence="5">2CP-C</strain>
    </source>
</reference>
<dbReference type="InterPro" id="IPR036907">
    <property type="entry name" value="5'-Nucleotdase_C_sf"/>
</dbReference>